<keyword evidence="1 3" id="KW-0396">Initiation factor</keyword>
<keyword evidence="2 3" id="KW-0648">Protein biosynthesis</keyword>
<dbReference type="OrthoDB" id="4155914at2759"/>
<comment type="function">
    <text evidence="3">Binds to the 60S ribosomal subunit and prevents its association with the 40S ribosomal subunit to form the 80S initiation complex in the cytoplasm. Is also involved in ribosome biogenesis. Associates with pre-60S subunits in the nucleus and is involved in its nuclear export.</text>
</comment>
<sequence length="248" mass="27274">MGFSIPLMLYTTVFEGNSEVGAYAVLTNNYCLLGRSKSRVFYSTFQEILNVPIVECLINTIPTIGSLCQGNKHGLLVPHNTTDQELQHIRNSLPEEIKIKRLSERYNALGNVILSNDRIALAHPDLSEESIEDISNVLCVEVIKQSIGREPLVGTFAAINNVGMLIQPNVDENELQELSKLLEVQIIAGTVNRGGVAIGGGLVVNDWVGFVGNDSTVHERSVIEKVFKLISNSDDEVHKKALIETHIN</sequence>
<evidence type="ECO:0000313" key="4">
    <source>
        <dbReference type="EMBL" id="EJW02174.1"/>
    </source>
</evidence>
<dbReference type="CDD" id="cd00527">
    <property type="entry name" value="IF6"/>
    <property type="match status" value="1"/>
</dbReference>
<keyword evidence="5" id="KW-1185">Reference proteome</keyword>
<dbReference type="EMBL" id="AFBI03000085">
    <property type="protein sequence ID" value="EJW02174.1"/>
    <property type="molecule type" value="Genomic_DNA"/>
</dbReference>
<dbReference type="SUPFAM" id="SSF55909">
    <property type="entry name" value="Pentein"/>
    <property type="match status" value="1"/>
</dbReference>
<comment type="caution">
    <text evidence="4">The sequence shown here is derived from an EMBL/GenBank/DDBJ whole genome shotgun (WGS) entry which is preliminary data.</text>
</comment>
<name>J9D3Q7_EDHAE</name>
<keyword evidence="3" id="KW-0690">Ribosome biogenesis</keyword>
<dbReference type="HAMAP" id="MF_00032">
    <property type="entry name" value="eIF_6"/>
    <property type="match status" value="1"/>
</dbReference>
<dbReference type="FunCoup" id="J9D3Q7">
    <property type="interactions" value="229"/>
</dbReference>
<comment type="caution">
    <text evidence="3">Lacks conserved residue(s) required for the propagation of feature annotation.</text>
</comment>
<dbReference type="GO" id="GO:0042256">
    <property type="term" value="P:cytosolic ribosome assembly"/>
    <property type="evidence" value="ECO:0007669"/>
    <property type="project" value="UniProtKB-UniRule"/>
</dbReference>
<dbReference type="STRING" id="1003232.J9D3Q7"/>
<dbReference type="NCBIfam" id="TIGR00323">
    <property type="entry name" value="eIF-6"/>
    <property type="match status" value="1"/>
</dbReference>
<keyword evidence="3" id="KW-0539">Nucleus</keyword>
<reference evidence="5" key="2">
    <citation type="submission" date="2015-07" db="EMBL/GenBank/DDBJ databases">
        <title>Contrasting host-pathogen interactions and genome evolution in two generalist and specialist microsporidian pathogens of mosquitoes.</title>
        <authorList>
            <consortium name="The Broad Institute Genomics Platform"/>
            <consortium name="The Broad Institute Genome Sequencing Center for Infectious Disease"/>
            <person name="Cuomo C.A."/>
            <person name="Sanscrainte N.D."/>
            <person name="Goldberg J.M."/>
            <person name="Heiman D."/>
            <person name="Young S."/>
            <person name="Zeng Q."/>
            <person name="Becnel J.J."/>
            <person name="Birren B.W."/>
        </authorList>
    </citation>
    <scope>NUCLEOTIDE SEQUENCE [LARGE SCALE GENOMIC DNA]</scope>
    <source>
        <strain evidence="5">USNM 41457</strain>
    </source>
</reference>
<dbReference type="OMA" id="WCAFCGM"/>
<dbReference type="GO" id="GO:0005737">
    <property type="term" value="C:cytoplasm"/>
    <property type="evidence" value="ECO:0007669"/>
    <property type="project" value="UniProtKB-SubCell"/>
</dbReference>
<dbReference type="GO" id="GO:0000054">
    <property type="term" value="P:ribosomal subunit export from nucleus"/>
    <property type="evidence" value="ECO:0007669"/>
    <property type="project" value="UniProtKB-UniRule"/>
</dbReference>
<protein>
    <recommendedName>
        <fullName evidence="3">Eukaryotic translation initiation factor 6</fullName>
        <shortName evidence="3">eIF-6</shortName>
    </recommendedName>
</protein>
<dbReference type="Proteomes" id="UP000003163">
    <property type="component" value="Unassembled WGS sequence"/>
</dbReference>
<dbReference type="GO" id="GO:0003743">
    <property type="term" value="F:translation initiation factor activity"/>
    <property type="evidence" value="ECO:0007669"/>
    <property type="project" value="UniProtKB-UniRule"/>
</dbReference>
<dbReference type="PANTHER" id="PTHR10784">
    <property type="entry name" value="TRANSLATION INITIATION FACTOR 6"/>
    <property type="match status" value="1"/>
</dbReference>
<dbReference type="GO" id="GO:1902626">
    <property type="term" value="P:assembly of large subunit precursor of preribosome"/>
    <property type="evidence" value="ECO:0007669"/>
    <property type="project" value="EnsemblFungi"/>
</dbReference>
<evidence type="ECO:0000256" key="3">
    <source>
        <dbReference type="HAMAP-Rule" id="MF_03132"/>
    </source>
</evidence>
<evidence type="ECO:0000313" key="5">
    <source>
        <dbReference type="Proteomes" id="UP000003163"/>
    </source>
</evidence>
<dbReference type="PIRSF" id="PIRSF006413">
    <property type="entry name" value="IF-6"/>
    <property type="match status" value="1"/>
</dbReference>
<proteinExistence type="inferred from homology"/>
<dbReference type="Pfam" id="PF01912">
    <property type="entry name" value="eIF-6"/>
    <property type="match status" value="1"/>
</dbReference>
<evidence type="ECO:0000256" key="2">
    <source>
        <dbReference type="ARBA" id="ARBA00022917"/>
    </source>
</evidence>
<dbReference type="SMART" id="SM00654">
    <property type="entry name" value="eIF6"/>
    <property type="match status" value="1"/>
</dbReference>
<dbReference type="AlphaFoldDB" id="J9D3Q7"/>
<dbReference type="GO" id="GO:0005730">
    <property type="term" value="C:nucleolus"/>
    <property type="evidence" value="ECO:0007669"/>
    <property type="project" value="UniProtKB-SubCell"/>
</dbReference>
<comment type="similarity">
    <text evidence="3">Belongs to the eIF-6 family.</text>
</comment>
<dbReference type="VEuPathDB" id="MicrosporidiaDB:EDEG_03370"/>
<dbReference type="GO" id="GO:0030687">
    <property type="term" value="C:preribosome, large subunit precursor"/>
    <property type="evidence" value="ECO:0007669"/>
    <property type="project" value="EnsemblFungi"/>
</dbReference>
<dbReference type="InParanoid" id="J9D3Q7"/>
<comment type="subcellular location">
    <subcellularLocation>
        <location evidence="3">Cytoplasm</location>
    </subcellularLocation>
    <subcellularLocation>
        <location evidence="3">Nucleus</location>
        <location evidence="3">Nucleolus</location>
    </subcellularLocation>
    <text evidence="3">Shuttles between cytoplasm and nucleus/nucleolus.</text>
</comment>
<reference evidence="4 5" key="1">
    <citation type="submission" date="2011-08" db="EMBL/GenBank/DDBJ databases">
        <authorList>
            <person name="Liu Z.J."/>
            <person name="Shi F.L."/>
            <person name="Lu J.Q."/>
            <person name="Li M."/>
            <person name="Wang Z.L."/>
        </authorList>
    </citation>
    <scope>NUCLEOTIDE SEQUENCE [LARGE SCALE GENOMIC DNA]</scope>
    <source>
        <strain evidence="4 5">USNM 41457</strain>
    </source>
</reference>
<keyword evidence="3" id="KW-0963">Cytoplasm</keyword>
<evidence type="ECO:0000256" key="1">
    <source>
        <dbReference type="ARBA" id="ARBA00022540"/>
    </source>
</evidence>
<dbReference type="InterPro" id="IPR002769">
    <property type="entry name" value="eIF6"/>
</dbReference>
<organism evidence="4 5">
    <name type="scientific">Edhazardia aedis (strain USNM 41457)</name>
    <name type="common">Microsporidian parasite</name>
    <dbReference type="NCBI Taxonomy" id="1003232"/>
    <lineage>
        <taxon>Eukaryota</taxon>
        <taxon>Fungi</taxon>
        <taxon>Fungi incertae sedis</taxon>
        <taxon>Microsporidia</taxon>
        <taxon>Edhazardia</taxon>
    </lineage>
</organism>
<dbReference type="GO" id="GO:0043023">
    <property type="term" value="F:ribosomal large subunit binding"/>
    <property type="evidence" value="ECO:0007669"/>
    <property type="project" value="UniProtKB-UniRule"/>
</dbReference>
<accession>J9D3Q7</accession>
<dbReference type="HOGENOM" id="CLU_071894_0_0_1"/>
<comment type="subunit">
    <text evidence="3">Monomer. Associates with the 60S ribosomal subunit.</text>
</comment>
<dbReference type="GO" id="GO:0000466">
    <property type="term" value="P:maturation of 5.8S rRNA from tricistronic rRNA transcript (SSU-rRNA, 5.8S rRNA, LSU-rRNA)"/>
    <property type="evidence" value="ECO:0007669"/>
    <property type="project" value="EnsemblFungi"/>
</dbReference>
<dbReference type="GO" id="GO:0000463">
    <property type="term" value="P:maturation of LSU-rRNA from tricistronic rRNA transcript (SSU-rRNA, 5.8S rRNA, LSU-rRNA)"/>
    <property type="evidence" value="ECO:0007669"/>
    <property type="project" value="EnsemblFungi"/>
</dbReference>
<gene>
    <name evidence="3" type="primary">TIF6</name>
    <name evidence="4" type="ORF">EDEG_03370</name>
</gene>
<dbReference type="Gene3D" id="3.75.10.10">
    <property type="entry name" value="L-arginine/glycine Amidinotransferase, Chain A"/>
    <property type="match status" value="1"/>
</dbReference>